<dbReference type="SUPFAM" id="SSF55920">
    <property type="entry name" value="Creatinase/aminopeptidase"/>
    <property type="match status" value="1"/>
</dbReference>
<dbReference type="PANTHER" id="PTHR43330:SF8">
    <property type="entry name" value="METHIONINE AMINOPEPTIDASE 1D, MITOCHONDRIAL"/>
    <property type="match status" value="1"/>
</dbReference>
<evidence type="ECO:0000313" key="3">
    <source>
        <dbReference type="Proteomes" id="UP000621455"/>
    </source>
</evidence>
<organism evidence="2 3">
    <name type="scientific">Massilia frigida</name>
    <dbReference type="NCBI Taxonomy" id="2609281"/>
    <lineage>
        <taxon>Bacteria</taxon>
        <taxon>Pseudomonadati</taxon>
        <taxon>Pseudomonadota</taxon>
        <taxon>Betaproteobacteria</taxon>
        <taxon>Burkholderiales</taxon>
        <taxon>Oxalobacteraceae</taxon>
        <taxon>Telluria group</taxon>
        <taxon>Massilia</taxon>
    </lineage>
</organism>
<feature type="domain" description="Peptidase M24" evidence="1">
    <location>
        <begin position="25"/>
        <end position="211"/>
    </location>
</feature>
<dbReference type="InterPro" id="IPR036005">
    <property type="entry name" value="Creatinase/aminopeptidase-like"/>
</dbReference>
<gene>
    <name evidence="2" type="ORF">F2P44_13630</name>
</gene>
<proteinExistence type="predicted"/>
<evidence type="ECO:0000259" key="1">
    <source>
        <dbReference type="Pfam" id="PF00557"/>
    </source>
</evidence>
<sequence>MPLFTVIHPTVPNPPAVNDRITLLARAHSKLLAVLLDAVRPGMATADLADVAREQAATLGIGLSFRTKMGFPDDISACINTQAMNSVPNRNTLIKDGDIVKIAFGSTDGGGAFCVQNWSMQAGTILPARRALLNDARDSLDDALAYCRPGIKVSELAARLARSAAEKGFWLSTEFAGHMIGQEPVMPPSIVQPKGLFATGHALTEGTVLSLFVLAHAARPRLDRRDDGWTVVDRKHGMSAAYSHMVRVAALPQLLTSPYRLHA</sequence>
<comment type="caution">
    <text evidence="2">The sequence shown here is derived from an EMBL/GenBank/DDBJ whole genome shotgun (WGS) entry which is preliminary data.</text>
</comment>
<dbReference type="PANTHER" id="PTHR43330">
    <property type="entry name" value="METHIONINE AMINOPEPTIDASE"/>
    <property type="match status" value="1"/>
</dbReference>
<dbReference type="EMBL" id="WHJG01000012">
    <property type="protein sequence ID" value="NHZ80305.1"/>
    <property type="molecule type" value="Genomic_DNA"/>
</dbReference>
<dbReference type="Pfam" id="PF00557">
    <property type="entry name" value="Peptidase_M24"/>
    <property type="match status" value="1"/>
</dbReference>
<evidence type="ECO:0000313" key="2">
    <source>
        <dbReference type="EMBL" id="NHZ80305.1"/>
    </source>
</evidence>
<dbReference type="RefSeq" id="WP_167087259.1">
    <property type="nucleotide sequence ID" value="NZ_WHJG01000012.1"/>
</dbReference>
<dbReference type="Proteomes" id="UP000621455">
    <property type="component" value="Unassembled WGS sequence"/>
</dbReference>
<dbReference type="Gene3D" id="3.90.230.10">
    <property type="entry name" value="Creatinase/methionine aminopeptidase superfamily"/>
    <property type="match status" value="1"/>
</dbReference>
<dbReference type="InterPro" id="IPR000994">
    <property type="entry name" value="Pept_M24"/>
</dbReference>
<keyword evidence="3" id="KW-1185">Reference proteome</keyword>
<accession>A0ABX0NHF7</accession>
<protein>
    <submittedName>
        <fullName evidence="2">M24 family metallopeptidase</fullName>
    </submittedName>
</protein>
<name>A0ABX0NHF7_9BURK</name>
<reference evidence="2 3" key="1">
    <citation type="submission" date="2019-10" db="EMBL/GenBank/DDBJ databases">
        <title>Taxonomy of Antarctic Massilia spp.: description of Massilia rubra sp. nov., Massilia aquatica sp. nov., Massilia mucilaginosa sp. nov., Massilia frigida sp. nov. isolated from streams, lakes and regoliths.</title>
        <authorList>
            <person name="Holochova P."/>
            <person name="Sedlacek I."/>
            <person name="Kralova S."/>
            <person name="Maslanova I."/>
            <person name="Busse H.-J."/>
            <person name="Stankova E."/>
            <person name="Vrbovska V."/>
            <person name="Kovarovic V."/>
            <person name="Bartak M."/>
            <person name="Svec P."/>
            <person name="Pantucek R."/>
        </authorList>
    </citation>
    <scope>NUCLEOTIDE SEQUENCE [LARGE SCALE GENOMIC DNA]</scope>
    <source>
        <strain evidence="2 3">CCM 8695</strain>
    </source>
</reference>